<keyword evidence="2" id="KW-1185">Reference proteome</keyword>
<dbReference type="Proteomes" id="UP001271792">
    <property type="component" value="Unassembled WGS sequence"/>
</dbReference>
<gene>
    <name evidence="1" type="ORF">SK571_23115</name>
</gene>
<dbReference type="RefSeq" id="WP_319986169.1">
    <property type="nucleotide sequence ID" value="NZ_JAXAVV010000011.1"/>
</dbReference>
<name>A0ABU4TWM8_9PSEU</name>
<dbReference type="EMBL" id="JAXAVV010000011">
    <property type="protein sequence ID" value="MDX8052287.1"/>
    <property type="molecule type" value="Genomic_DNA"/>
</dbReference>
<organism evidence="1 2">
    <name type="scientific">Lentzea kristufekii</name>
    <dbReference type="NCBI Taxonomy" id="3095430"/>
    <lineage>
        <taxon>Bacteria</taxon>
        <taxon>Bacillati</taxon>
        <taxon>Actinomycetota</taxon>
        <taxon>Actinomycetes</taxon>
        <taxon>Pseudonocardiales</taxon>
        <taxon>Pseudonocardiaceae</taxon>
        <taxon>Lentzea</taxon>
    </lineage>
</organism>
<reference evidence="1 2" key="1">
    <citation type="submission" date="2023-11" db="EMBL/GenBank/DDBJ databases">
        <title>Lentzea sokolovensis, sp. nov., Lentzea kristufkii, sp. nov., and Lentzea miocenensis, sp. nov., rare actinobacteria from Sokolov Coal Basin, Miocene lacustrine sediment, Czech Republic.</title>
        <authorList>
            <person name="Lara A."/>
            <person name="Kotroba L."/>
            <person name="Nouioui I."/>
            <person name="Neumann-Schaal M."/>
            <person name="Mast Y."/>
            <person name="Chronakova A."/>
        </authorList>
    </citation>
    <scope>NUCLEOTIDE SEQUENCE [LARGE SCALE GENOMIC DNA]</scope>
    <source>
        <strain evidence="1 2">BCCO 10_0798</strain>
    </source>
</reference>
<comment type="caution">
    <text evidence="1">The sequence shown here is derived from an EMBL/GenBank/DDBJ whole genome shotgun (WGS) entry which is preliminary data.</text>
</comment>
<proteinExistence type="predicted"/>
<accession>A0ABU4TWM8</accession>
<protein>
    <submittedName>
        <fullName evidence="1">Uncharacterized protein</fullName>
    </submittedName>
</protein>
<reference evidence="1 2" key="2">
    <citation type="submission" date="2023-11" db="EMBL/GenBank/DDBJ databases">
        <authorList>
            <person name="Lara A.C."/>
            <person name="Chronakova A."/>
        </authorList>
    </citation>
    <scope>NUCLEOTIDE SEQUENCE [LARGE SCALE GENOMIC DNA]</scope>
    <source>
        <strain evidence="1 2">BCCO 10_0798</strain>
    </source>
</reference>
<evidence type="ECO:0000313" key="1">
    <source>
        <dbReference type="EMBL" id="MDX8052287.1"/>
    </source>
</evidence>
<evidence type="ECO:0000313" key="2">
    <source>
        <dbReference type="Proteomes" id="UP001271792"/>
    </source>
</evidence>
<sequence length="91" mass="9436">MRAVMAKPEPTADDLVYLFLPETDTGRTAGRAYLARVSARLAAGGPAVSAAAARGQITAIDKNASVPVDRVVADLKPSPTRFSAPPVSRTS</sequence>